<protein>
    <submittedName>
        <fullName evidence="2">Uncharacterized protein</fullName>
    </submittedName>
</protein>
<feature type="region of interest" description="Disordered" evidence="1">
    <location>
        <begin position="155"/>
        <end position="180"/>
    </location>
</feature>
<reference evidence="2 3" key="1">
    <citation type="submission" date="2018-04" db="EMBL/GenBank/DDBJ databases">
        <authorList>
            <person name="Zhang X."/>
            <person name="Yuan J."/>
            <person name="Li F."/>
            <person name="Xiang J."/>
        </authorList>
    </citation>
    <scope>NUCLEOTIDE SEQUENCE [LARGE SCALE GENOMIC DNA]</scope>
    <source>
        <tissue evidence="2">Muscle</tissue>
    </source>
</reference>
<gene>
    <name evidence="2" type="ORF">C7M84_000072</name>
</gene>
<evidence type="ECO:0000256" key="1">
    <source>
        <dbReference type="SAM" id="MobiDB-lite"/>
    </source>
</evidence>
<feature type="compositionally biased region" description="Low complexity" evidence="1">
    <location>
        <begin position="58"/>
        <end position="71"/>
    </location>
</feature>
<evidence type="ECO:0000313" key="2">
    <source>
        <dbReference type="EMBL" id="ROT81174.1"/>
    </source>
</evidence>
<accession>A0A3R7N9V2</accession>
<dbReference type="Proteomes" id="UP000283509">
    <property type="component" value="Unassembled WGS sequence"/>
</dbReference>
<feature type="compositionally biased region" description="Pro residues" evidence="1">
    <location>
        <begin position="157"/>
        <end position="172"/>
    </location>
</feature>
<keyword evidence="3" id="KW-1185">Reference proteome</keyword>
<name>A0A3R7N9V2_PENVA</name>
<dbReference type="AlphaFoldDB" id="A0A3R7N9V2"/>
<sequence>MERRALHSRCVAPQLSPPLLHNHSFPQKGHSLLLPQPGRLTPRVIHKKPGFPFPTTELGLPLPQPQASPQQDHTLPPPPELSTTKPELPPTAALQSLPYSPSLPFLPHLELSPPPLPPPISEALPFLPQLRAPHPPLQFRALPFLPKLRALPSSPASLPPSLPPAPSSPLPPSSSSKPRARAGVRAVCGSRRSGYPIAFCLRCLTRAAAGLCLAVRACGRGSPLRPRSPRSPRPLRPLPLVPSAPLAFRFLAPLRSAPSFRRLVPSFPFVPASSLPSFPRPVVVSFLLRSLGSFFISFHHFVPSFPRPGVVSFPPSPVLLRCSFALSFLRSLAPPSFRSPRSAISFRPSPRPGFVSFPLLSSSRRRLLPPSLSRSFVISFPRSVVISFRHFVPSFPSSRRRSSLPSPRSFALSFLRYLILDIRGYFLPPPFIVLLLLPSFFSFPHSLVASVFRSSGHSFVAISFLRPLFRRLFVFSEFRLVPLASSSISYVPILLSSRSLASPIRSYPNVLGLFLPHYSFLSSCRLLSLLPRSLPYFISPQFIFSLPRFLRLLSPHSLASSIVS</sequence>
<comment type="caution">
    <text evidence="2">The sequence shown here is derived from an EMBL/GenBank/DDBJ whole genome shotgun (WGS) entry which is preliminary data.</text>
</comment>
<proteinExistence type="predicted"/>
<feature type="region of interest" description="Disordered" evidence="1">
    <location>
        <begin position="48"/>
        <end position="96"/>
    </location>
</feature>
<reference evidence="2 3" key="2">
    <citation type="submission" date="2019-01" db="EMBL/GenBank/DDBJ databases">
        <title>The decoding of complex shrimp genome reveals the adaptation for benthos swimmer, frequently molting mechanism and breeding impact on genome.</title>
        <authorList>
            <person name="Sun Y."/>
            <person name="Gao Y."/>
            <person name="Yu Y."/>
        </authorList>
    </citation>
    <scope>NUCLEOTIDE SEQUENCE [LARGE SCALE GENOMIC DNA]</scope>
    <source>
        <tissue evidence="2">Muscle</tissue>
    </source>
</reference>
<dbReference type="EMBL" id="QCYY01001006">
    <property type="protein sequence ID" value="ROT81174.1"/>
    <property type="molecule type" value="Genomic_DNA"/>
</dbReference>
<evidence type="ECO:0000313" key="3">
    <source>
        <dbReference type="Proteomes" id="UP000283509"/>
    </source>
</evidence>
<organism evidence="2 3">
    <name type="scientific">Penaeus vannamei</name>
    <name type="common">Whiteleg shrimp</name>
    <name type="synonym">Litopenaeus vannamei</name>
    <dbReference type="NCBI Taxonomy" id="6689"/>
    <lineage>
        <taxon>Eukaryota</taxon>
        <taxon>Metazoa</taxon>
        <taxon>Ecdysozoa</taxon>
        <taxon>Arthropoda</taxon>
        <taxon>Crustacea</taxon>
        <taxon>Multicrustacea</taxon>
        <taxon>Malacostraca</taxon>
        <taxon>Eumalacostraca</taxon>
        <taxon>Eucarida</taxon>
        <taxon>Decapoda</taxon>
        <taxon>Dendrobranchiata</taxon>
        <taxon>Penaeoidea</taxon>
        <taxon>Penaeidae</taxon>
        <taxon>Penaeus</taxon>
    </lineage>
</organism>